<reference evidence="1" key="1">
    <citation type="journal article" date="2015" name="Nature">
        <title>Complex archaea that bridge the gap between prokaryotes and eukaryotes.</title>
        <authorList>
            <person name="Spang A."/>
            <person name="Saw J.H."/>
            <person name="Jorgensen S.L."/>
            <person name="Zaremba-Niedzwiedzka K."/>
            <person name="Martijn J."/>
            <person name="Lind A.E."/>
            <person name="van Eijk R."/>
            <person name="Schleper C."/>
            <person name="Guy L."/>
            <person name="Ettema T.J."/>
        </authorList>
    </citation>
    <scope>NUCLEOTIDE SEQUENCE</scope>
</reference>
<dbReference type="SUPFAM" id="SSF53795">
    <property type="entry name" value="PEP carboxykinase-like"/>
    <property type="match status" value="1"/>
</dbReference>
<comment type="caution">
    <text evidence="1">The sequence shown here is derived from an EMBL/GenBank/DDBJ whole genome shotgun (WGS) entry which is preliminary data.</text>
</comment>
<proteinExistence type="predicted"/>
<evidence type="ECO:0008006" key="2">
    <source>
        <dbReference type="Google" id="ProtNLM"/>
    </source>
</evidence>
<dbReference type="NCBIfam" id="TIGR04249">
    <property type="entry name" value="SCM_chp_ScmC"/>
    <property type="match status" value="1"/>
</dbReference>
<accession>A0A0F8Z1U0</accession>
<dbReference type="EMBL" id="LAZR01066167">
    <property type="protein sequence ID" value="KKK54106.1"/>
    <property type="molecule type" value="Genomic_DNA"/>
</dbReference>
<sequence>NASPPPLLIQDDVKGWQQFKNSGIYRLWRHKTIPEVHMELNVEFLEHEEIKYINMWWALREVYRHVLATGGTPMHAALAEIHGKGVLIAGPGDTGKSTCCHRLPDYWHGLCDDQVLVVFNKNDSYRVHPLPTWSDHFGKELIKSWKVEKAVPLTAIFFLEQSDRDKAVALKKQDQAILMVFEAAKEVWKSVWERVGVTEKIEQSSALFHNAAEMAGVIPAYRLRVTLHGEFWKEMERVLF</sequence>
<dbReference type="InterPro" id="IPR027417">
    <property type="entry name" value="P-loop_NTPase"/>
</dbReference>
<dbReference type="InterPro" id="IPR026343">
    <property type="entry name" value="SCM_chp_ScmC"/>
</dbReference>
<dbReference type="Gene3D" id="3.40.50.300">
    <property type="entry name" value="P-loop containing nucleotide triphosphate hydrolases"/>
    <property type="match status" value="1"/>
</dbReference>
<evidence type="ECO:0000313" key="1">
    <source>
        <dbReference type="EMBL" id="KKK54106.1"/>
    </source>
</evidence>
<feature type="non-terminal residue" evidence="1">
    <location>
        <position position="1"/>
    </location>
</feature>
<gene>
    <name evidence="1" type="ORF">LCGC14_3088070</name>
</gene>
<protein>
    <recommendedName>
        <fullName evidence="2">SynChlorMet cassette protein ScmC</fullName>
    </recommendedName>
</protein>
<organism evidence="1">
    <name type="scientific">marine sediment metagenome</name>
    <dbReference type="NCBI Taxonomy" id="412755"/>
    <lineage>
        <taxon>unclassified sequences</taxon>
        <taxon>metagenomes</taxon>
        <taxon>ecological metagenomes</taxon>
    </lineage>
</organism>
<name>A0A0F8Z1U0_9ZZZZ</name>
<dbReference type="AlphaFoldDB" id="A0A0F8Z1U0"/>